<evidence type="ECO:0000256" key="4">
    <source>
        <dbReference type="ARBA" id="ARBA00023136"/>
    </source>
</evidence>
<keyword evidence="4 6" id="KW-0472">Membrane</keyword>
<evidence type="ECO:0000256" key="1">
    <source>
        <dbReference type="ARBA" id="ARBA00004370"/>
    </source>
</evidence>
<dbReference type="EMBL" id="BLXT01005798">
    <property type="protein sequence ID" value="GFO26223.1"/>
    <property type="molecule type" value="Genomic_DNA"/>
</dbReference>
<accession>A0AAV4C491</accession>
<feature type="transmembrane region" description="Helical" evidence="6">
    <location>
        <begin position="140"/>
        <end position="160"/>
    </location>
</feature>
<feature type="region of interest" description="Disordered" evidence="5">
    <location>
        <begin position="230"/>
        <end position="250"/>
    </location>
</feature>
<feature type="transmembrane region" description="Helical" evidence="6">
    <location>
        <begin position="320"/>
        <end position="344"/>
    </location>
</feature>
<comment type="caution">
    <text evidence="8">The sequence shown here is derived from an EMBL/GenBank/DDBJ whole genome shotgun (WGS) entry which is preliminary data.</text>
</comment>
<evidence type="ECO:0000256" key="6">
    <source>
        <dbReference type="SAM" id="Phobius"/>
    </source>
</evidence>
<dbReference type="PANTHER" id="PTHR46641:SF18">
    <property type="entry name" value="G-PROTEIN COUPLED RECEPTORS FAMILY 1 PROFILE DOMAIN-CONTAINING PROTEIN"/>
    <property type="match status" value="1"/>
</dbReference>
<dbReference type="Pfam" id="PF00001">
    <property type="entry name" value="7tm_1"/>
    <property type="match status" value="1"/>
</dbReference>
<dbReference type="InterPro" id="IPR017452">
    <property type="entry name" value="GPCR_Rhodpsn_7TM"/>
</dbReference>
<organism evidence="8 9">
    <name type="scientific">Plakobranchus ocellatus</name>
    <dbReference type="NCBI Taxonomy" id="259542"/>
    <lineage>
        <taxon>Eukaryota</taxon>
        <taxon>Metazoa</taxon>
        <taxon>Spiralia</taxon>
        <taxon>Lophotrochozoa</taxon>
        <taxon>Mollusca</taxon>
        <taxon>Gastropoda</taxon>
        <taxon>Heterobranchia</taxon>
        <taxon>Euthyneura</taxon>
        <taxon>Panpulmonata</taxon>
        <taxon>Sacoglossa</taxon>
        <taxon>Placobranchoidea</taxon>
        <taxon>Plakobranchidae</taxon>
        <taxon>Plakobranchus</taxon>
    </lineage>
</organism>
<evidence type="ECO:0000256" key="5">
    <source>
        <dbReference type="SAM" id="MobiDB-lite"/>
    </source>
</evidence>
<dbReference type="InterPro" id="IPR052954">
    <property type="entry name" value="GPCR-Ligand_Int"/>
</dbReference>
<dbReference type="GO" id="GO:0016020">
    <property type="term" value="C:membrane"/>
    <property type="evidence" value="ECO:0007669"/>
    <property type="project" value="UniProtKB-SubCell"/>
</dbReference>
<keyword evidence="3 6" id="KW-1133">Transmembrane helix</keyword>
<evidence type="ECO:0000256" key="3">
    <source>
        <dbReference type="ARBA" id="ARBA00022989"/>
    </source>
</evidence>
<comment type="subcellular location">
    <subcellularLocation>
        <location evidence="1">Membrane</location>
    </subcellularLocation>
</comment>
<proteinExistence type="predicted"/>
<dbReference type="AlphaFoldDB" id="A0AAV4C491"/>
<dbReference type="PRINTS" id="PR00237">
    <property type="entry name" value="GPCRRHODOPSN"/>
</dbReference>
<feature type="domain" description="G-protein coupled receptors family 1 profile" evidence="7">
    <location>
        <begin position="34"/>
        <end position="343"/>
    </location>
</feature>
<evidence type="ECO:0000313" key="8">
    <source>
        <dbReference type="EMBL" id="GFO26223.1"/>
    </source>
</evidence>
<dbReference type="Proteomes" id="UP000735302">
    <property type="component" value="Unassembled WGS sequence"/>
</dbReference>
<keyword evidence="8" id="KW-0675">Receptor</keyword>
<evidence type="ECO:0000259" key="7">
    <source>
        <dbReference type="PROSITE" id="PS50262"/>
    </source>
</evidence>
<dbReference type="GO" id="GO:0004930">
    <property type="term" value="F:G protein-coupled receptor activity"/>
    <property type="evidence" value="ECO:0007669"/>
    <property type="project" value="InterPro"/>
</dbReference>
<dbReference type="PROSITE" id="PS50262">
    <property type="entry name" value="G_PROTEIN_RECEP_F1_2"/>
    <property type="match status" value="1"/>
</dbReference>
<gene>
    <name evidence="8" type="ORF">PoB_005272800</name>
</gene>
<evidence type="ECO:0000256" key="2">
    <source>
        <dbReference type="ARBA" id="ARBA00022692"/>
    </source>
</evidence>
<sequence length="365" mass="40802">MDDTPLVSDAVALTLVKVFQIPSNVLFTILGIVGNVVNIVVFSKLNPKDTMTISLCALAVSDLLYAIFSFPFLIVNFYNLGGIYSLHNVNLSSLMWVFASYQKPLFQKISATITAFVSCERSVCVVKPFLVKQLFTKRRVLIALVGIFVFWIALFMPVFATAKLVWKYPFNKTSPVLVFQTTPKRAAAESFVQLFLGFPIEVTNQVIIVISSVFMAAGLKRHQKFRQSASSRTEDDLTADGKTDGQRKRLKDTSAQTTSFTAAVTAAEAAVAKEQRLIRTVLALAVIHILVHCPILAFKIAVYIIPDLRASRGSRRYTNLYRICIGALNWMLSLNGVINFFVYVKVNTKFRTVFGKMFFQQESSK</sequence>
<feature type="transmembrane region" description="Helical" evidence="6">
    <location>
        <begin position="202"/>
        <end position="219"/>
    </location>
</feature>
<feature type="transmembrane region" description="Helical" evidence="6">
    <location>
        <begin position="55"/>
        <end position="75"/>
    </location>
</feature>
<dbReference type="CDD" id="cd00637">
    <property type="entry name" value="7tm_classA_rhodopsin-like"/>
    <property type="match status" value="1"/>
</dbReference>
<feature type="compositionally biased region" description="Basic and acidic residues" evidence="5">
    <location>
        <begin position="232"/>
        <end position="247"/>
    </location>
</feature>
<keyword evidence="9" id="KW-1185">Reference proteome</keyword>
<dbReference type="Gene3D" id="1.20.1070.10">
    <property type="entry name" value="Rhodopsin 7-helix transmembrane proteins"/>
    <property type="match status" value="1"/>
</dbReference>
<protein>
    <submittedName>
        <fullName evidence="8">Chemosensory receptor c</fullName>
    </submittedName>
</protein>
<evidence type="ECO:0000313" key="9">
    <source>
        <dbReference type="Proteomes" id="UP000735302"/>
    </source>
</evidence>
<dbReference type="InterPro" id="IPR000276">
    <property type="entry name" value="GPCR_Rhodpsn"/>
</dbReference>
<feature type="transmembrane region" description="Helical" evidence="6">
    <location>
        <begin position="281"/>
        <end position="305"/>
    </location>
</feature>
<dbReference type="SUPFAM" id="SSF81321">
    <property type="entry name" value="Family A G protein-coupled receptor-like"/>
    <property type="match status" value="1"/>
</dbReference>
<reference evidence="8 9" key="1">
    <citation type="journal article" date="2021" name="Elife">
        <title>Chloroplast acquisition without the gene transfer in kleptoplastic sea slugs, Plakobranchus ocellatus.</title>
        <authorList>
            <person name="Maeda T."/>
            <person name="Takahashi S."/>
            <person name="Yoshida T."/>
            <person name="Shimamura S."/>
            <person name="Takaki Y."/>
            <person name="Nagai Y."/>
            <person name="Toyoda A."/>
            <person name="Suzuki Y."/>
            <person name="Arimoto A."/>
            <person name="Ishii H."/>
            <person name="Satoh N."/>
            <person name="Nishiyama T."/>
            <person name="Hasebe M."/>
            <person name="Maruyama T."/>
            <person name="Minagawa J."/>
            <person name="Obokata J."/>
            <person name="Shigenobu S."/>
        </authorList>
    </citation>
    <scope>NUCLEOTIDE SEQUENCE [LARGE SCALE GENOMIC DNA]</scope>
</reference>
<name>A0AAV4C491_9GAST</name>
<keyword evidence="2 6" id="KW-0812">Transmembrane</keyword>
<dbReference type="PANTHER" id="PTHR46641">
    <property type="entry name" value="FMRFAMIDE RECEPTOR-RELATED"/>
    <property type="match status" value="1"/>
</dbReference>
<feature type="transmembrane region" description="Helical" evidence="6">
    <location>
        <begin position="25"/>
        <end position="43"/>
    </location>
</feature>